<evidence type="ECO:0000259" key="1">
    <source>
        <dbReference type="PROSITE" id="PS50097"/>
    </source>
</evidence>
<dbReference type="InterPro" id="IPR000210">
    <property type="entry name" value="BTB/POZ_dom"/>
</dbReference>
<name>A0A178ZGG1_9EURO</name>
<evidence type="ECO:0000313" key="3">
    <source>
        <dbReference type="Proteomes" id="UP000078343"/>
    </source>
</evidence>
<feature type="domain" description="BTB" evidence="1">
    <location>
        <begin position="24"/>
        <end position="90"/>
    </location>
</feature>
<sequence length="231" mass="26464">MASKRPLVGEHENARVEKRSFAACDDIVAVTVGRDKLQHLVHESVLCKSPFFDKCLHSGMREQLQKAINLPEDDPEGFAIVVEWLYSGTVPQKCGWRCLLRAYNAAQKFCMPDLQNALVDLFRTEMTPASLSPNWVSYIWGHTADGCQLRKLVLDIFYYHISKDPTTYRDYGVGVEEGEYYAVQMERLMCKTQLAMALFWRFADRSDRPSKEPAKMKGCVYHVHEDGNKCT</sequence>
<dbReference type="PANTHER" id="PTHR47843">
    <property type="entry name" value="BTB DOMAIN-CONTAINING PROTEIN-RELATED"/>
    <property type="match status" value="1"/>
</dbReference>
<comment type="caution">
    <text evidence="2">The sequence shown here is derived from an EMBL/GenBank/DDBJ whole genome shotgun (WGS) entry which is preliminary data.</text>
</comment>
<dbReference type="Gene3D" id="3.30.710.10">
    <property type="entry name" value="Potassium Channel Kv1.1, Chain A"/>
    <property type="match status" value="1"/>
</dbReference>
<dbReference type="SUPFAM" id="SSF54695">
    <property type="entry name" value="POZ domain"/>
    <property type="match status" value="1"/>
</dbReference>
<accession>A0A178ZGG1</accession>
<dbReference type="OrthoDB" id="1022638at2759"/>
<dbReference type="PROSITE" id="PS50097">
    <property type="entry name" value="BTB"/>
    <property type="match status" value="1"/>
</dbReference>
<dbReference type="AlphaFoldDB" id="A0A178ZGG1"/>
<dbReference type="Pfam" id="PF00651">
    <property type="entry name" value="BTB"/>
    <property type="match status" value="1"/>
</dbReference>
<evidence type="ECO:0000313" key="2">
    <source>
        <dbReference type="EMBL" id="OAP58546.1"/>
    </source>
</evidence>
<dbReference type="RefSeq" id="XP_018691913.1">
    <property type="nucleotide sequence ID" value="XM_018839145.1"/>
</dbReference>
<reference evidence="2 3" key="1">
    <citation type="submission" date="2016-04" db="EMBL/GenBank/DDBJ databases">
        <title>Draft genome of Fonsecaea erecta CBS 125763.</title>
        <authorList>
            <person name="Weiss V.A."/>
            <person name="Vicente V.A."/>
            <person name="Raittz R.T."/>
            <person name="Moreno L.F."/>
            <person name="De Souza E.M."/>
            <person name="Pedrosa F.O."/>
            <person name="Steffens M.B."/>
            <person name="Faoro H."/>
            <person name="Tadra-Sfeir M.Z."/>
            <person name="Najafzadeh M.J."/>
            <person name="Felipe M.S."/>
            <person name="Teixeira M."/>
            <person name="Sun J."/>
            <person name="Xi L."/>
            <person name="Gomes R."/>
            <person name="De Azevedo C.M."/>
            <person name="Salgado C.G."/>
            <person name="Da Silva M.B."/>
            <person name="Nascimento M.F."/>
            <person name="Queiroz-Telles F."/>
            <person name="Attili D.S."/>
            <person name="Gorbushina A."/>
        </authorList>
    </citation>
    <scope>NUCLEOTIDE SEQUENCE [LARGE SCALE GENOMIC DNA]</scope>
    <source>
        <strain evidence="2 3">CBS 125763</strain>
    </source>
</reference>
<dbReference type="CDD" id="cd18186">
    <property type="entry name" value="BTB_POZ_ZBTB_KLHL-like"/>
    <property type="match status" value="1"/>
</dbReference>
<dbReference type="EMBL" id="LVYI01000006">
    <property type="protein sequence ID" value="OAP58546.1"/>
    <property type="molecule type" value="Genomic_DNA"/>
</dbReference>
<organism evidence="2 3">
    <name type="scientific">Fonsecaea erecta</name>
    <dbReference type="NCBI Taxonomy" id="1367422"/>
    <lineage>
        <taxon>Eukaryota</taxon>
        <taxon>Fungi</taxon>
        <taxon>Dikarya</taxon>
        <taxon>Ascomycota</taxon>
        <taxon>Pezizomycotina</taxon>
        <taxon>Eurotiomycetes</taxon>
        <taxon>Chaetothyriomycetidae</taxon>
        <taxon>Chaetothyriales</taxon>
        <taxon>Herpotrichiellaceae</taxon>
        <taxon>Fonsecaea</taxon>
    </lineage>
</organism>
<gene>
    <name evidence="2" type="ORF">AYL99_07636</name>
</gene>
<protein>
    <recommendedName>
        <fullName evidence="1">BTB domain-containing protein</fullName>
    </recommendedName>
</protein>
<proteinExistence type="predicted"/>
<dbReference type="Proteomes" id="UP000078343">
    <property type="component" value="Unassembled WGS sequence"/>
</dbReference>
<dbReference type="InterPro" id="IPR011333">
    <property type="entry name" value="SKP1/BTB/POZ_sf"/>
</dbReference>
<dbReference type="GeneID" id="30011804"/>
<keyword evidence="3" id="KW-1185">Reference proteome</keyword>